<proteinExistence type="predicted"/>
<name>A0A7J5YPX7_DISMA</name>
<gene>
    <name evidence="2" type="ORF">F7725_013406</name>
</gene>
<accession>A0A7J5YPX7</accession>
<evidence type="ECO:0000313" key="2">
    <source>
        <dbReference type="EMBL" id="KAF3851634.1"/>
    </source>
</evidence>
<protein>
    <recommendedName>
        <fullName evidence="1">Transposase Helix-turn-helix domain-containing protein</fullName>
    </recommendedName>
</protein>
<dbReference type="PANTHER" id="PTHR23080:SF133">
    <property type="entry name" value="SI:CH211-262I1.5-RELATED"/>
    <property type="match status" value="1"/>
</dbReference>
<organism evidence="2 3">
    <name type="scientific">Dissostichus mawsoni</name>
    <name type="common">Antarctic cod</name>
    <dbReference type="NCBI Taxonomy" id="36200"/>
    <lineage>
        <taxon>Eukaryota</taxon>
        <taxon>Metazoa</taxon>
        <taxon>Chordata</taxon>
        <taxon>Craniata</taxon>
        <taxon>Vertebrata</taxon>
        <taxon>Euteleostomi</taxon>
        <taxon>Actinopterygii</taxon>
        <taxon>Neopterygii</taxon>
        <taxon>Teleostei</taxon>
        <taxon>Neoteleostei</taxon>
        <taxon>Acanthomorphata</taxon>
        <taxon>Eupercaria</taxon>
        <taxon>Perciformes</taxon>
        <taxon>Notothenioidei</taxon>
        <taxon>Nototheniidae</taxon>
        <taxon>Dissostichus</taxon>
    </lineage>
</organism>
<feature type="domain" description="Transposase Helix-turn-helix" evidence="1">
    <location>
        <begin position="172"/>
        <end position="214"/>
    </location>
</feature>
<keyword evidence="3" id="KW-1185">Reference proteome</keyword>
<sequence length="296" mass="34560">MIKVRRHNFNPTKNTRVCSRHFRPGDLLVTAGGLNRVQKGATPVLFAWNNYELPTPRRNVWERRPRAESPTPDMTAEYEVETVAPPDHDYCLNPATAVMANQIRELQLQLEVLQLRSRFGIQRLAGSDEDIRFYTRLFYKAIRMLLMATNLPHTSISLPFGNWWSQQMMSCCMFLMHLSVGLHLRDLAERFGIHRTTVSRIISTWTHFLYQLLGSKRLWIPREVVRAHLPTEFSAFPDTQVPAHTRHGNNGRQRVLWTIWFSAKFTGLPFCKKKPQMSREDVRQTQSIARLRVHVE</sequence>
<dbReference type="Pfam" id="PF13613">
    <property type="entry name" value="HTH_Tnp_4"/>
    <property type="match status" value="1"/>
</dbReference>
<evidence type="ECO:0000313" key="3">
    <source>
        <dbReference type="Proteomes" id="UP000518266"/>
    </source>
</evidence>
<dbReference type="PANTHER" id="PTHR23080">
    <property type="entry name" value="THAP DOMAIN PROTEIN"/>
    <property type="match status" value="1"/>
</dbReference>
<dbReference type="OrthoDB" id="10020990at2759"/>
<comment type="caution">
    <text evidence="2">The sequence shown here is derived from an EMBL/GenBank/DDBJ whole genome shotgun (WGS) entry which is preliminary data.</text>
</comment>
<dbReference type="EMBL" id="JAAKFY010000010">
    <property type="protein sequence ID" value="KAF3851634.1"/>
    <property type="molecule type" value="Genomic_DNA"/>
</dbReference>
<reference evidence="2 3" key="1">
    <citation type="submission" date="2020-03" db="EMBL/GenBank/DDBJ databases">
        <title>Dissostichus mawsoni Genome sequencing and assembly.</title>
        <authorList>
            <person name="Park H."/>
        </authorList>
    </citation>
    <scope>NUCLEOTIDE SEQUENCE [LARGE SCALE GENOMIC DNA]</scope>
    <source>
        <strain evidence="2">DM0001</strain>
        <tissue evidence="2">Muscle</tissue>
    </source>
</reference>
<dbReference type="InterPro" id="IPR027805">
    <property type="entry name" value="Transposase_HTH_dom"/>
</dbReference>
<evidence type="ECO:0000259" key="1">
    <source>
        <dbReference type="Pfam" id="PF13613"/>
    </source>
</evidence>
<feature type="non-terminal residue" evidence="2">
    <location>
        <position position="296"/>
    </location>
</feature>
<dbReference type="Proteomes" id="UP000518266">
    <property type="component" value="Unassembled WGS sequence"/>
</dbReference>
<dbReference type="SUPFAM" id="SSF57716">
    <property type="entry name" value="Glucocorticoid receptor-like (DNA-binding domain)"/>
    <property type="match status" value="1"/>
</dbReference>
<dbReference type="AlphaFoldDB" id="A0A7J5YPX7"/>